<dbReference type="GO" id="GO:0071949">
    <property type="term" value="F:FAD binding"/>
    <property type="evidence" value="ECO:0007669"/>
    <property type="project" value="InterPro"/>
</dbReference>
<keyword evidence="4" id="KW-0560">Oxidoreductase</keyword>
<gene>
    <name evidence="6" type="primary">ABSGL_08636.1 scaffold 10421</name>
</gene>
<protein>
    <recommendedName>
        <fullName evidence="5">FAD-binding domain-containing protein</fullName>
    </recommendedName>
</protein>
<dbReference type="Gene3D" id="3.30.70.2450">
    <property type="match status" value="1"/>
</dbReference>
<organism evidence="6">
    <name type="scientific">Absidia glauca</name>
    <name type="common">Pin mould</name>
    <dbReference type="NCBI Taxonomy" id="4829"/>
    <lineage>
        <taxon>Eukaryota</taxon>
        <taxon>Fungi</taxon>
        <taxon>Fungi incertae sedis</taxon>
        <taxon>Mucoromycota</taxon>
        <taxon>Mucoromycotina</taxon>
        <taxon>Mucoromycetes</taxon>
        <taxon>Mucorales</taxon>
        <taxon>Cunninghamellaceae</taxon>
        <taxon>Absidia</taxon>
    </lineage>
</organism>
<accession>A0A163KZL8</accession>
<dbReference type="AlphaFoldDB" id="A0A163KZL8"/>
<evidence type="ECO:0000256" key="3">
    <source>
        <dbReference type="ARBA" id="ARBA00022827"/>
    </source>
</evidence>
<name>A0A163KZL8_ABSGL</name>
<evidence type="ECO:0000256" key="2">
    <source>
        <dbReference type="ARBA" id="ARBA00022630"/>
    </source>
</evidence>
<dbReference type="OrthoDB" id="2690153at2759"/>
<dbReference type="InterPro" id="IPR036188">
    <property type="entry name" value="FAD/NAD-bd_sf"/>
</dbReference>
<proteinExistence type="predicted"/>
<keyword evidence="7" id="KW-1185">Reference proteome</keyword>
<evidence type="ECO:0000313" key="6">
    <source>
        <dbReference type="EMBL" id="SAM02820.1"/>
    </source>
</evidence>
<dbReference type="PRINTS" id="PR00420">
    <property type="entry name" value="RNGMNOXGNASE"/>
</dbReference>
<sequence length="593" mass="65722">MTETVDVVISGAGPVGLFCAYLLIKNGLSVYILDKKAGPTDQSRAFGITPRTMEILQHHGLAHRVLQKSIAVRGGLFHVGGSNFREAYFEEFDTLFPQLTALGQSDVETILADEIERLQGQIHWHTELVAYEQHPDHVLATVTHDTTTLQISAKFIVGADGCHSKVRKHDPTWTYEGNAIKAQFALADLVLEGADIPKIRNRPVVFYHSDGSCVLIPLPHKGSADTTTVRLLANMGPYVAEESDRVNHGVDRPREVLTLDKVKEIMADRIEGLNVAIKDPIWVTYFNVNERIANGFRRNRAFLAGDAAHCHSPAGGQGMNIGLQDAENLAWKLALVIKGESSDTEKLLGSYPLEREAMAKSVMSTTGTLSRVMLSDSYILSMIRYAGVTMAASIPAVRRKMLSHIFQINFKLDESPIIAQQSPSHGSLLPPGHFLKETRALLNKNVSDSAERKTIYQVLEQWNTKHTAIWAITRQTWQHEPETALTEAFINGISRYESCRGLVAQSITQFGTYDTEKTKVDYWIDTQAITSDDSLTSRLGFTAHLTGTKSTTPPAALVILRPDRYVAYSSLISTKEELDQAFTFIDSYLSPTK</sequence>
<dbReference type="OMA" id="ANDEPAH"/>
<evidence type="ECO:0000256" key="1">
    <source>
        <dbReference type="ARBA" id="ARBA00001974"/>
    </source>
</evidence>
<evidence type="ECO:0000313" key="7">
    <source>
        <dbReference type="Proteomes" id="UP000078561"/>
    </source>
</evidence>
<dbReference type="EMBL" id="LT554016">
    <property type="protein sequence ID" value="SAM02820.1"/>
    <property type="molecule type" value="Genomic_DNA"/>
</dbReference>
<dbReference type="Pfam" id="PF01494">
    <property type="entry name" value="FAD_binding_3"/>
    <property type="match status" value="1"/>
</dbReference>
<dbReference type="GO" id="GO:0016709">
    <property type="term" value="F:oxidoreductase activity, acting on paired donors, with incorporation or reduction of molecular oxygen, NAD(P)H as one donor, and incorporation of one atom of oxygen"/>
    <property type="evidence" value="ECO:0007669"/>
    <property type="project" value="UniProtKB-ARBA"/>
</dbReference>
<dbReference type="InterPro" id="IPR002938">
    <property type="entry name" value="FAD-bd"/>
</dbReference>
<evidence type="ECO:0000256" key="4">
    <source>
        <dbReference type="ARBA" id="ARBA00023002"/>
    </source>
</evidence>
<dbReference type="SUPFAM" id="SSF51905">
    <property type="entry name" value="FAD/NAD(P)-binding domain"/>
    <property type="match status" value="1"/>
</dbReference>
<evidence type="ECO:0000259" key="5">
    <source>
        <dbReference type="Pfam" id="PF01494"/>
    </source>
</evidence>
<dbReference type="STRING" id="4829.A0A163KZL8"/>
<dbReference type="InParanoid" id="A0A163KZL8"/>
<keyword evidence="3" id="KW-0274">FAD</keyword>
<dbReference type="Proteomes" id="UP000078561">
    <property type="component" value="Unassembled WGS sequence"/>
</dbReference>
<dbReference type="InterPro" id="IPR050641">
    <property type="entry name" value="RIFMO-like"/>
</dbReference>
<reference evidence="6" key="1">
    <citation type="submission" date="2016-04" db="EMBL/GenBank/DDBJ databases">
        <authorList>
            <person name="Evans L.H."/>
            <person name="Alamgir A."/>
            <person name="Owens N."/>
            <person name="Weber N.D."/>
            <person name="Virtaneva K."/>
            <person name="Barbian K."/>
            <person name="Babar A."/>
            <person name="Rosenke K."/>
        </authorList>
    </citation>
    <scope>NUCLEOTIDE SEQUENCE [LARGE SCALE GENOMIC DNA]</scope>
    <source>
        <strain evidence="6">CBS 101.48</strain>
    </source>
</reference>
<dbReference type="PANTHER" id="PTHR43004:SF19">
    <property type="entry name" value="BINDING MONOOXYGENASE, PUTATIVE (JCVI)-RELATED"/>
    <property type="match status" value="1"/>
</dbReference>
<keyword evidence="2" id="KW-0285">Flavoprotein</keyword>
<comment type="cofactor">
    <cofactor evidence="1">
        <name>FAD</name>
        <dbReference type="ChEBI" id="CHEBI:57692"/>
    </cofactor>
</comment>
<dbReference type="PANTHER" id="PTHR43004">
    <property type="entry name" value="TRK SYSTEM POTASSIUM UPTAKE PROTEIN"/>
    <property type="match status" value="1"/>
</dbReference>
<feature type="domain" description="FAD-binding" evidence="5">
    <location>
        <begin position="5"/>
        <end position="364"/>
    </location>
</feature>
<dbReference type="Gene3D" id="3.50.50.60">
    <property type="entry name" value="FAD/NAD(P)-binding domain"/>
    <property type="match status" value="1"/>
</dbReference>